<dbReference type="SUPFAM" id="SSF52402">
    <property type="entry name" value="Adenine nucleotide alpha hydrolases-like"/>
    <property type="match status" value="1"/>
</dbReference>
<gene>
    <name evidence="2" type="ordered locus">Dvul_2842</name>
</gene>
<dbReference type="SMR" id="A0A0H3ADA2"/>
<name>A0A0H3ADA2_NITV4</name>
<dbReference type="Pfam" id="PF00582">
    <property type="entry name" value="Usp"/>
    <property type="match status" value="1"/>
</dbReference>
<dbReference type="InterPro" id="IPR014729">
    <property type="entry name" value="Rossmann-like_a/b/a_fold"/>
</dbReference>
<evidence type="ECO:0000313" key="2">
    <source>
        <dbReference type="EMBL" id="ABM29853.1"/>
    </source>
</evidence>
<reference evidence="3" key="1">
    <citation type="journal article" date="2009" name="Environ. Microbiol.">
        <title>Contribution of mobile genetic elements to Desulfovibrio vulgaris genome plasticity.</title>
        <authorList>
            <person name="Walker C.B."/>
            <person name="Stolyar S."/>
            <person name="Chivian D."/>
            <person name="Pinel N."/>
            <person name="Gabster J.A."/>
            <person name="Dehal P.S."/>
            <person name="He Z."/>
            <person name="Yang Z.K."/>
            <person name="Yen H.C."/>
            <person name="Zhou J."/>
            <person name="Wall J.D."/>
            <person name="Hazen T.C."/>
            <person name="Arkin A.P."/>
            <person name="Stahl D.A."/>
        </authorList>
    </citation>
    <scope>NUCLEOTIDE SEQUENCE [LARGE SCALE GENOMIC DNA]</scope>
    <source>
        <strain evidence="3">DP4</strain>
    </source>
</reference>
<dbReference type="Proteomes" id="UP000009173">
    <property type="component" value="Chromosome"/>
</dbReference>
<evidence type="ECO:0000313" key="3">
    <source>
        <dbReference type="Proteomes" id="UP000009173"/>
    </source>
</evidence>
<proteinExistence type="predicted"/>
<dbReference type="RefSeq" id="WP_010937432.1">
    <property type="nucleotide sequence ID" value="NC_008751.1"/>
</dbReference>
<dbReference type="HOGENOM" id="CLU_1765101_0_0_7"/>
<evidence type="ECO:0000259" key="1">
    <source>
        <dbReference type="Pfam" id="PF00582"/>
    </source>
</evidence>
<dbReference type="CDD" id="cd00293">
    <property type="entry name" value="USP-like"/>
    <property type="match status" value="1"/>
</dbReference>
<organism evidence="2 3">
    <name type="scientific">Nitratidesulfovibrio vulgaris (strain DP4)</name>
    <name type="common">Desulfovibrio vulgaris</name>
    <dbReference type="NCBI Taxonomy" id="391774"/>
    <lineage>
        <taxon>Bacteria</taxon>
        <taxon>Pseudomonadati</taxon>
        <taxon>Thermodesulfobacteriota</taxon>
        <taxon>Desulfovibrionia</taxon>
        <taxon>Desulfovibrionales</taxon>
        <taxon>Desulfovibrionaceae</taxon>
        <taxon>Nitratidesulfovibrio</taxon>
    </lineage>
</organism>
<sequence length="147" mass="16231">MRRILLGSDGSVEARHAEDHVIATLRREGGSVMALHVVDTDLMHYGLVDQLATQSDKETFLNYVREQGESECEARLGGFVERARKSGVHALLGVRWGEPLREVLAAATENGADEIVLPPHSWGMDFTTPHLAERLNRSSPCKITIMA</sequence>
<dbReference type="KEGG" id="dvl:Dvul_2842"/>
<protein>
    <recommendedName>
        <fullName evidence="1">UspA domain-containing protein</fullName>
    </recommendedName>
</protein>
<dbReference type="AlphaFoldDB" id="A0A0H3ADA2"/>
<feature type="domain" description="UspA" evidence="1">
    <location>
        <begin position="1"/>
        <end position="145"/>
    </location>
</feature>
<dbReference type="InterPro" id="IPR006016">
    <property type="entry name" value="UspA"/>
</dbReference>
<accession>A0A0H3ADA2</accession>
<dbReference type="Gene3D" id="3.40.50.620">
    <property type="entry name" value="HUPs"/>
    <property type="match status" value="1"/>
</dbReference>
<dbReference type="EMBL" id="CP000527">
    <property type="protein sequence ID" value="ABM29853.1"/>
    <property type="molecule type" value="Genomic_DNA"/>
</dbReference>